<dbReference type="PROSITE" id="PS50303">
    <property type="entry name" value="PUM_HD"/>
    <property type="match status" value="1"/>
</dbReference>
<dbReference type="InterPro" id="IPR040059">
    <property type="entry name" value="PUM3"/>
</dbReference>
<evidence type="ECO:0000313" key="5">
    <source>
        <dbReference type="Proteomes" id="UP000298061"/>
    </source>
</evidence>
<dbReference type="InterPro" id="IPR001313">
    <property type="entry name" value="Pumilio_RNA-bd_rpt"/>
</dbReference>
<dbReference type="InterPro" id="IPR011989">
    <property type="entry name" value="ARM-like"/>
</dbReference>
<protein>
    <recommendedName>
        <fullName evidence="3">PUM-HD domain-containing protein</fullName>
    </recommendedName>
</protein>
<evidence type="ECO:0000256" key="1">
    <source>
        <dbReference type="ARBA" id="ARBA00022737"/>
    </source>
</evidence>
<proteinExistence type="predicted"/>
<dbReference type="GO" id="GO:0003729">
    <property type="term" value="F:mRNA binding"/>
    <property type="evidence" value="ECO:0007669"/>
    <property type="project" value="TreeGrafter"/>
</dbReference>
<dbReference type="InterPro" id="IPR016024">
    <property type="entry name" value="ARM-type_fold"/>
</dbReference>
<dbReference type="OrthoDB" id="497380at2759"/>
<evidence type="ECO:0000313" key="4">
    <source>
        <dbReference type="EMBL" id="TFY74574.1"/>
    </source>
</evidence>
<dbReference type="AlphaFoldDB" id="A0A4Y9ZJF3"/>
<dbReference type="PANTHER" id="PTHR13389">
    <property type="entry name" value="PUMILIO HOMOLOG 3"/>
    <property type="match status" value="1"/>
</dbReference>
<dbReference type="EMBL" id="SFCI01002004">
    <property type="protein sequence ID" value="TFY74574.1"/>
    <property type="molecule type" value="Genomic_DNA"/>
</dbReference>
<feature type="region of interest" description="Disordered" evidence="2">
    <location>
        <begin position="1"/>
        <end position="94"/>
    </location>
</feature>
<comment type="caution">
    <text evidence="4">The sequence shown here is derived from an EMBL/GenBank/DDBJ whole genome shotgun (WGS) entry which is preliminary data.</text>
</comment>
<feature type="compositionally biased region" description="Basic and acidic residues" evidence="2">
    <location>
        <begin position="78"/>
        <end position="94"/>
    </location>
</feature>
<dbReference type="SMART" id="SM00025">
    <property type="entry name" value="Pumilio"/>
    <property type="match status" value="2"/>
</dbReference>
<dbReference type="PANTHER" id="PTHR13389:SF0">
    <property type="entry name" value="PUMILIO HOMOLOG 3"/>
    <property type="match status" value="1"/>
</dbReference>
<dbReference type="STRING" id="135208.A0A4Y9ZJF3"/>
<dbReference type="SUPFAM" id="SSF48371">
    <property type="entry name" value="ARM repeat"/>
    <property type="match status" value="1"/>
</dbReference>
<evidence type="ECO:0000256" key="2">
    <source>
        <dbReference type="SAM" id="MobiDB-lite"/>
    </source>
</evidence>
<accession>A0A4Y9ZJF3</accession>
<keyword evidence="1" id="KW-0677">Repeat</keyword>
<gene>
    <name evidence="4" type="ORF">EWM64_g9439</name>
</gene>
<feature type="compositionally biased region" description="Acidic residues" evidence="2">
    <location>
        <begin position="43"/>
        <end position="77"/>
    </location>
</feature>
<reference evidence="4 5" key="1">
    <citation type="submission" date="2019-02" db="EMBL/GenBank/DDBJ databases">
        <title>Genome sequencing of the rare red list fungi Hericium alpestre (H. flagellum).</title>
        <authorList>
            <person name="Buettner E."/>
            <person name="Kellner H."/>
        </authorList>
    </citation>
    <scope>NUCLEOTIDE SEQUENCE [LARGE SCALE GENOMIC DNA]</scope>
    <source>
        <strain evidence="4 5">DSM 108284</strain>
    </source>
</reference>
<dbReference type="InterPro" id="IPR033133">
    <property type="entry name" value="PUM-HD"/>
</dbReference>
<dbReference type="GO" id="GO:0005730">
    <property type="term" value="C:nucleolus"/>
    <property type="evidence" value="ECO:0007669"/>
    <property type="project" value="TreeGrafter"/>
</dbReference>
<dbReference type="GO" id="GO:0006417">
    <property type="term" value="P:regulation of translation"/>
    <property type="evidence" value="ECO:0007669"/>
    <property type="project" value="TreeGrafter"/>
</dbReference>
<keyword evidence="5" id="KW-1185">Reference proteome</keyword>
<feature type="domain" description="PUM-HD" evidence="3">
    <location>
        <begin position="116"/>
        <end position="302"/>
    </location>
</feature>
<dbReference type="Proteomes" id="UP000298061">
    <property type="component" value="Unassembled WGS sequence"/>
</dbReference>
<evidence type="ECO:0000259" key="3">
    <source>
        <dbReference type="PROSITE" id="PS50303"/>
    </source>
</evidence>
<dbReference type="Gene3D" id="1.25.10.10">
    <property type="entry name" value="Leucine-rich Repeat Variant"/>
    <property type="match status" value="1"/>
</dbReference>
<name>A0A4Y9ZJF3_9AGAM</name>
<sequence length="302" mass="34416">MAAGPKKRSAPSQTGPAPKKAHVETKSQPAKKRARPVVHVQESEQEDSDEEEEKLMDEEAELNDDDDEVVDGNEMDVDEKPAKDPNAAKESHKAQKVLLQERRAAKPNSVILEEAKKTWSFARQKNISKEERQKHVADLMRVIRGKVQDIVFKHDASRIVQTVVKWGNQKQRDEVAVELKGKYKELSQNKYSKFLVTKLIRLCPSHRLSILLEFRTHVMRLLLHREASRAIADTYELYANAYERAVLLQDLYGKETTLFSVTAGSDVDKERTRKGLKGILEGVDAERRKRVLGALKENLVTM</sequence>
<organism evidence="4 5">
    <name type="scientific">Hericium alpestre</name>
    <dbReference type="NCBI Taxonomy" id="135208"/>
    <lineage>
        <taxon>Eukaryota</taxon>
        <taxon>Fungi</taxon>
        <taxon>Dikarya</taxon>
        <taxon>Basidiomycota</taxon>
        <taxon>Agaricomycotina</taxon>
        <taxon>Agaricomycetes</taxon>
        <taxon>Russulales</taxon>
        <taxon>Hericiaceae</taxon>
        <taxon>Hericium</taxon>
    </lineage>
</organism>